<dbReference type="PROSITE" id="PS50015">
    <property type="entry name" value="SAP_B"/>
    <property type="match status" value="1"/>
</dbReference>
<gene>
    <name evidence="1" type="ORF">CGI_10018015</name>
</gene>
<dbReference type="SMART" id="SM00741">
    <property type="entry name" value="SapB"/>
    <property type="match status" value="1"/>
</dbReference>
<dbReference type="AlphaFoldDB" id="K1R157"/>
<dbReference type="InterPro" id="IPR008139">
    <property type="entry name" value="SaposinB_dom"/>
</dbReference>
<protein>
    <submittedName>
        <fullName evidence="1">Countin-1</fullName>
    </submittedName>
</protein>
<dbReference type="EMBL" id="JH816405">
    <property type="protein sequence ID" value="EKC43032.1"/>
    <property type="molecule type" value="Genomic_DNA"/>
</dbReference>
<proteinExistence type="predicted"/>
<dbReference type="InParanoid" id="K1R157"/>
<dbReference type="HOGENOM" id="CLU_095805_0_0_1"/>
<reference evidence="1" key="1">
    <citation type="journal article" date="2012" name="Nature">
        <title>The oyster genome reveals stress adaptation and complexity of shell formation.</title>
        <authorList>
            <person name="Zhang G."/>
            <person name="Fang X."/>
            <person name="Guo X."/>
            <person name="Li L."/>
            <person name="Luo R."/>
            <person name="Xu F."/>
            <person name="Yang P."/>
            <person name="Zhang L."/>
            <person name="Wang X."/>
            <person name="Qi H."/>
            <person name="Xiong Z."/>
            <person name="Que H."/>
            <person name="Xie Y."/>
            <person name="Holland P.W."/>
            <person name="Paps J."/>
            <person name="Zhu Y."/>
            <person name="Wu F."/>
            <person name="Chen Y."/>
            <person name="Wang J."/>
            <person name="Peng C."/>
            <person name="Meng J."/>
            <person name="Yang L."/>
            <person name="Liu J."/>
            <person name="Wen B."/>
            <person name="Zhang N."/>
            <person name="Huang Z."/>
            <person name="Zhu Q."/>
            <person name="Feng Y."/>
            <person name="Mount A."/>
            <person name="Hedgecock D."/>
            <person name="Xu Z."/>
            <person name="Liu Y."/>
            <person name="Domazet-Loso T."/>
            <person name="Du Y."/>
            <person name="Sun X."/>
            <person name="Zhang S."/>
            <person name="Liu B."/>
            <person name="Cheng P."/>
            <person name="Jiang X."/>
            <person name="Li J."/>
            <person name="Fan D."/>
            <person name="Wang W."/>
            <person name="Fu W."/>
            <person name="Wang T."/>
            <person name="Wang B."/>
            <person name="Zhang J."/>
            <person name="Peng Z."/>
            <person name="Li Y."/>
            <person name="Li N."/>
            <person name="Wang J."/>
            <person name="Chen M."/>
            <person name="He Y."/>
            <person name="Tan F."/>
            <person name="Song X."/>
            <person name="Zheng Q."/>
            <person name="Huang R."/>
            <person name="Yang H."/>
            <person name="Du X."/>
            <person name="Chen L."/>
            <person name="Yang M."/>
            <person name="Gaffney P.M."/>
            <person name="Wang S."/>
            <person name="Luo L."/>
            <person name="She Z."/>
            <person name="Ming Y."/>
            <person name="Huang W."/>
            <person name="Zhang S."/>
            <person name="Huang B."/>
            <person name="Zhang Y."/>
            <person name="Qu T."/>
            <person name="Ni P."/>
            <person name="Miao G."/>
            <person name="Wang J."/>
            <person name="Wang Q."/>
            <person name="Steinberg C.E."/>
            <person name="Wang H."/>
            <person name="Li N."/>
            <person name="Qian L."/>
            <person name="Zhang G."/>
            <person name="Li Y."/>
            <person name="Yang H."/>
            <person name="Liu X."/>
            <person name="Wang J."/>
            <person name="Yin Y."/>
            <person name="Wang J."/>
        </authorList>
    </citation>
    <scope>NUCLEOTIDE SEQUENCE [LARGE SCALE GENOMIC DNA]</scope>
    <source>
        <strain evidence="1">05x7-T-G4-1.051#20</strain>
    </source>
</reference>
<accession>K1R157</accession>
<sequence length="291" mass="31595">MRETLYTRTILRSRYAALLKHCENLKQEKGTAFVICGLLLTEAFAVSLLNQTPVNTHQRTPSYFRQITNVSPQAAKVGVDLCPTCIQFTGQAIDMLLNIILQSGVIGSCGALCSALAQKTGSQALGAVCNILCDVVGVEEFIKLIQKADLDPIYFCELLKTCPIKDDGDAKITSFTVSPQSGPQGTFNLDLEFDSKNGTGTGELILECETVDHLPVSGGFITEAQPAGQYSKQFNLKAEPDPNCDPSQGPCEQWLPGNYNVKIYICNGECGSKHPHSQIYDTAQTSFTITQ</sequence>
<evidence type="ECO:0000313" key="1">
    <source>
        <dbReference type="EMBL" id="EKC43032.1"/>
    </source>
</evidence>
<organism evidence="1">
    <name type="scientific">Magallana gigas</name>
    <name type="common">Pacific oyster</name>
    <name type="synonym">Crassostrea gigas</name>
    <dbReference type="NCBI Taxonomy" id="29159"/>
    <lineage>
        <taxon>Eukaryota</taxon>
        <taxon>Metazoa</taxon>
        <taxon>Spiralia</taxon>
        <taxon>Lophotrochozoa</taxon>
        <taxon>Mollusca</taxon>
        <taxon>Bivalvia</taxon>
        <taxon>Autobranchia</taxon>
        <taxon>Pteriomorphia</taxon>
        <taxon>Ostreida</taxon>
        <taxon>Ostreoidea</taxon>
        <taxon>Ostreidae</taxon>
        <taxon>Magallana</taxon>
    </lineage>
</organism>
<name>K1R157_MAGGI</name>